<dbReference type="RefSeq" id="WP_146169870.1">
    <property type="nucleotide sequence ID" value="NZ_QBKT01000010.1"/>
</dbReference>
<evidence type="ECO:0000313" key="1">
    <source>
        <dbReference type="EMBL" id="PTX59208.1"/>
    </source>
</evidence>
<protein>
    <submittedName>
        <fullName evidence="1">Uncharacterized protein</fullName>
    </submittedName>
</protein>
<accession>A0A2T6BSZ8</accession>
<dbReference type="EMBL" id="QBKT01000010">
    <property type="protein sequence ID" value="PTX59208.1"/>
    <property type="molecule type" value="Genomic_DNA"/>
</dbReference>
<proteinExistence type="predicted"/>
<dbReference type="Proteomes" id="UP000244090">
    <property type="component" value="Unassembled WGS sequence"/>
</dbReference>
<comment type="caution">
    <text evidence="1">The sequence shown here is derived from an EMBL/GenBank/DDBJ whole genome shotgun (WGS) entry which is preliminary data.</text>
</comment>
<keyword evidence="2" id="KW-1185">Reference proteome</keyword>
<organism evidence="1 2">
    <name type="scientific">Kordia periserrulae</name>
    <dbReference type="NCBI Taxonomy" id="701523"/>
    <lineage>
        <taxon>Bacteria</taxon>
        <taxon>Pseudomonadati</taxon>
        <taxon>Bacteroidota</taxon>
        <taxon>Flavobacteriia</taxon>
        <taxon>Flavobacteriales</taxon>
        <taxon>Flavobacteriaceae</taxon>
        <taxon>Kordia</taxon>
    </lineage>
</organism>
<reference evidence="1 2" key="1">
    <citation type="submission" date="2018-04" db="EMBL/GenBank/DDBJ databases">
        <title>Genomic Encyclopedia of Archaeal and Bacterial Type Strains, Phase II (KMG-II): from individual species to whole genera.</title>
        <authorList>
            <person name="Goeker M."/>
        </authorList>
    </citation>
    <scope>NUCLEOTIDE SEQUENCE [LARGE SCALE GENOMIC DNA]</scope>
    <source>
        <strain evidence="1 2">DSM 25731</strain>
    </source>
</reference>
<name>A0A2T6BSZ8_9FLAO</name>
<evidence type="ECO:0000313" key="2">
    <source>
        <dbReference type="Proteomes" id="UP000244090"/>
    </source>
</evidence>
<gene>
    <name evidence="1" type="ORF">C8N46_11044</name>
</gene>
<dbReference type="AlphaFoldDB" id="A0A2T6BSZ8"/>
<sequence>MKKQNLKSLKLSKKSISNLTREQTTGGTFITVTCGANCEITGADKQNTCYASCPGGTTC</sequence>